<feature type="chain" id="PRO_5028371369" evidence="1">
    <location>
        <begin position="26"/>
        <end position="154"/>
    </location>
</feature>
<dbReference type="GeneID" id="114330521"/>
<dbReference type="KEGG" id="dvv:114330521"/>
<dbReference type="OrthoDB" id="10607074at2759"/>
<sequence>MVTLKMLKIALIFVICACTAHIVSSAAVETSDNQLVLHQLRRLQRDLQARGSVDLSIDNIINTVISTVINVVSSILIKAFCGAITPYLLLVSVFRSTVIKALSLIVQFLGEVATSLLPALSDTVTQITSFISTVDSTIGNALDYVNKAGCSVSV</sequence>
<gene>
    <name evidence="4" type="primary">LOC114330521</name>
</gene>
<dbReference type="InParanoid" id="A0A6P7FHT5"/>
<proteinExistence type="predicted"/>
<accession>A0A6P7FHT5</accession>
<dbReference type="RefSeq" id="XP_028135669.1">
    <property type="nucleotide sequence ID" value="XM_028279868.1"/>
</dbReference>
<organism evidence="4">
    <name type="scientific">Diabrotica virgifera virgifera</name>
    <name type="common">western corn rootworm</name>
    <dbReference type="NCBI Taxonomy" id="50390"/>
    <lineage>
        <taxon>Eukaryota</taxon>
        <taxon>Metazoa</taxon>
        <taxon>Ecdysozoa</taxon>
        <taxon>Arthropoda</taxon>
        <taxon>Hexapoda</taxon>
        <taxon>Insecta</taxon>
        <taxon>Pterygota</taxon>
        <taxon>Neoptera</taxon>
        <taxon>Endopterygota</taxon>
        <taxon>Coleoptera</taxon>
        <taxon>Polyphaga</taxon>
        <taxon>Cucujiformia</taxon>
        <taxon>Chrysomeloidea</taxon>
        <taxon>Chrysomelidae</taxon>
        <taxon>Galerucinae</taxon>
        <taxon>Diabroticina</taxon>
        <taxon>Diabroticites</taxon>
        <taxon>Diabrotica</taxon>
    </lineage>
</organism>
<evidence type="ECO:0000313" key="2">
    <source>
        <dbReference type="EnsemblMetazoa" id="XP_028135669.1"/>
    </source>
</evidence>
<dbReference type="Proteomes" id="UP001652700">
    <property type="component" value="Unplaced"/>
</dbReference>
<reference evidence="2" key="2">
    <citation type="submission" date="2025-05" db="UniProtKB">
        <authorList>
            <consortium name="EnsemblMetazoa"/>
        </authorList>
    </citation>
    <scope>IDENTIFICATION</scope>
</reference>
<evidence type="ECO:0000256" key="1">
    <source>
        <dbReference type="SAM" id="SignalP"/>
    </source>
</evidence>
<protein>
    <submittedName>
        <fullName evidence="4">Uncharacterized protein LOC114330521</fullName>
    </submittedName>
</protein>
<name>A0A6P7FHT5_DIAVI</name>
<evidence type="ECO:0000313" key="4">
    <source>
        <dbReference type="RefSeq" id="XP_028135669.1"/>
    </source>
</evidence>
<keyword evidence="1" id="KW-0732">Signal</keyword>
<evidence type="ECO:0000313" key="3">
    <source>
        <dbReference type="Proteomes" id="UP001652700"/>
    </source>
</evidence>
<keyword evidence="3" id="KW-1185">Reference proteome</keyword>
<reference evidence="4" key="1">
    <citation type="submission" date="2025-04" db="UniProtKB">
        <authorList>
            <consortium name="RefSeq"/>
        </authorList>
    </citation>
    <scope>IDENTIFICATION</scope>
    <source>
        <tissue evidence="4">Whole insect</tissue>
    </source>
</reference>
<dbReference type="AlphaFoldDB" id="A0A6P7FHT5"/>
<feature type="signal peptide" evidence="1">
    <location>
        <begin position="1"/>
        <end position="25"/>
    </location>
</feature>
<dbReference type="EnsemblMetazoa" id="XM_028279868.2">
    <property type="protein sequence ID" value="XP_028135669.1"/>
    <property type="gene ID" value="LOC114330521"/>
</dbReference>